<organism evidence="1 2">
    <name type="scientific">Microvirga lupini</name>
    <dbReference type="NCBI Taxonomy" id="420324"/>
    <lineage>
        <taxon>Bacteria</taxon>
        <taxon>Pseudomonadati</taxon>
        <taxon>Pseudomonadota</taxon>
        <taxon>Alphaproteobacteria</taxon>
        <taxon>Hyphomicrobiales</taxon>
        <taxon>Methylobacteriaceae</taxon>
        <taxon>Microvirga</taxon>
    </lineage>
</organism>
<gene>
    <name evidence="1" type="ORF">FHR70_001664</name>
</gene>
<keyword evidence="2" id="KW-1185">Reference proteome</keyword>
<name>A0A7W4VK26_9HYPH</name>
<evidence type="ECO:0000313" key="2">
    <source>
        <dbReference type="Proteomes" id="UP000532010"/>
    </source>
</evidence>
<reference evidence="1 2" key="1">
    <citation type="submission" date="2020-08" db="EMBL/GenBank/DDBJ databases">
        <title>The Agave Microbiome: Exploring the role of microbial communities in plant adaptations to desert environments.</title>
        <authorList>
            <person name="Partida-Martinez L.P."/>
        </authorList>
    </citation>
    <scope>NUCLEOTIDE SEQUENCE [LARGE SCALE GENOMIC DNA]</scope>
    <source>
        <strain evidence="1 2">AT3.9</strain>
    </source>
</reference>
<evidence type="ECO:0000313" key="1">
    <source>
        <dbReference type="EMBL" id="MBB3018610.1"/>
    </source>
</evidence>
<protein>
    <submittedName>
        <fullName evidence="1">Lipopolysaccharide biosynthesis protein</fullName>
    </submittedName>
</protein>
<sequence length="101" mass="11308">MSKPANLQCHGLTVREAAKIMNVSERSVYSAMKIHRLAKAQGRQDIIHAVEQGRMSINGALKQLTATNPKQDRLAAICRAWKQASEQERLDFLCMIECGEI</sequence>
<dbReference type="SUPFAM" id="SSF109709">
    <property type="entry name" value="KorB DNA-binding domain-like"/>
    <property type="match status" value="1"/>
</dbReference>
<accession>A0A7W4VK26</accession>
<dbReference type="AlphaFoldDB" id="A0A7W4VK26"/>
<dbReference type="Proteomes" id="UP000532010">
    <property type="component" value="Unassembled WGS sequence"/>
</dbReference>
<dbReference type="EMBL" id="JACHWB010000002">
    <property type="protein sequence ID" value="MBB3018610.1"/>
    <property type="molecule type" value="Genomic_DNA"/>
</dbReference>
<proteinExistence type="predicted"/>
<dbReference type="Gene3D" id="1.10.10.2830">
    <property type="match status" value="1"/>
</dbReference>
<comment type="caution">
    <text evidence="1">The sequence shown here is derived from an EMBL/GenBank/DDBJ whole genome shotgun (WGS) entry which is preliminary data.</text>
</comment>
<dbReference type="RefSeq" id="WP_183449008.1">
    <property type="nucleotide sequence ID" value="NZ_JACHWB010000002.1"/>
</dbReference>